<name>A0A5E8BY63_9ASCO</name>
<evidence type="ECO:0000256" key="14">
    <source>
        <dbReference type="PIRSR" id="PIRSR600269-51"/>
    </source>
</evidence>
<dbReference type="RefSeq" id="XP_031855657.1">
    <property type="nucleotide sequence ID" value="XM_031999766.1"/>
</dbReference>
<reference evidence="20 21" key="1">
    <citation type="submission" date="2019-09" db="EMBL/GenBank/DDBJ databases">
        <authorList>
            <person name="Brejova B."/>
        </authorList>
    </citation>
    <scope>NUCLEOTIDE SEQUENCE [LARGE SCALE GENOMIC DNA]</scope>
</reference>
<gene>
    <name evidence="20" type="ORF">SAPINGB_P005051</name>
</gene>
<evidence type="ECO:0000259" key="18">
    <source>
        <dbReference type="Pfam" id="PF02727"/>
    </source>
</evidence>
<dbReference type="Gene3D" id="2.70.98.20">
    <property type="entry name" value="Copper amine oxidase, catalytic domain"/>
    <property type="match status" value="1"/>
</dbReference>
<dbReference type="InterPro" id="IPR015798">
    <property type="entry name" value="Cu_amine_oxidase_C"/>
</dbReference>
<sequence length="708" mass="79016">MNRLSTLSSHLTSSLTPPSHPLDPLTPAELAAAVKIIKTSYPTRKLGFNTITLREPRKANMNEWLVDPSVHVPREVYFVLIETGVPGLIDGYLSLTDGQIKLFNHQKNAQPIITAADLATTEKVIRTDPLVIEQCRISGIPLEDMHKVYCDPWTVGFDEKYGTSRRLQQAIMYYRSDPDDFQYSHALDFCPIIDTELKKVLYVKTPTIRRPLSKAPHPNFYPKDIEAGIGYRKDIKPLKITQPEGVSFTMNGNVISWQNFELHIGVNYREGLVLSNVRYHDKFEGRTRPIFRRISMADMIVPYGHPGDQHPHKLAIDIGEYGFGNCVNPLGLGCDCVGKIHYLDWSYVTRDGSISTVKNAVCIHEEDNGLLFKHADFRDEFQTSLVARARKLVISQIATVGNYTYCFYWNFHQDATISLDIKLTGILNTYVANPDEKTEPYGTKVYPGVNAQNHQHMFCLRLDPEIDGSENSVAMVDGATPDIPVGHPDNKYGNAFFPQRTVFKTSGESMVGYDGSRSRTWDIFNPNKLHPYSGKPVSYKIVSREVPALLPKDGGVVARRGAFAKHAIHVVPYKDDQLYPAGQHVPQSSGFPPAGLPEWIGDGTQNVDNTDIVVFHTFGITHFPAPEDFPIMPAEPIMLLLRPRNFFLMNPAIDVPPSYAITATEVRAKESGERQMYDKDSELAFGSAAIAAAPSSTFVPSGGSCCPK</sequence>
<proteinExistence type="inferred from homology"/>
<evidence type="ECO:0000256" key="4">
    <source>
        <dbReference type="ARBA" id="ARBA00007983"/>
    </source>
</evidence>
<dbReference type="InterPro" id="IPR016182">
    <property type="entry name" value="Cu_amine_oxidase_N-reg"/>
</dbReference>
<comment type="PTM">
    <text evidence="14 15">Topaquinone (TPQ) is generated by copper-dependent autoxidation of a specific tyrosyl residue.</text>
</comment>
<comment type="subunit">
    <text evidence="5">Homodimer.</text>
</comment>
<feature type="domain" description="Copper amine oxidase catalytic" evidence="17">
    <location>
        <begin position="239"/>
        <end position="653"/>
    </location>
</feature>
<dbReference type="GeneID" id="43583866"/>
<keyword evidence="6 15" id="KW-0479">Metal-binding</keyword>
<feature type="active site" description="Proton acceptor" evidence="13">
    <location>
        <position position="317"/>
    </location>
</feature>
<comment type="cofactor">
    <cofactor evidence="15">
        <name>Cu cation</name>
        <dbReference type="ChEBI" id="CHEBI:23378"/>
    </cofactor>
    <text evidence="15">Contains 1 topaquinone per subunit.</text>
</comment>
<evidence type="ECO:0000256" key="3">
    <source>
        <dbReference type="ARBA" id="ARBA00001947"/>
    </source>
</evidence>
<dbReference type="Gene3D" id="3.10.450.40">
    <property type="match status" value="2"/>
</dbReference>
<evidence type="ECO:0000256" key="8">
    <source>
        <dbReference type="ARBA" id="ARBA00023002"/>
    </source>
</evidence>
<evidence type="ECO:0000256" key="7">
    <source>
        <dbReference type="ARBA" id="ARBA00022772"/>
    </source>
</evidence>
<dbReference type="SUPFAM" id="SSF49998">
    <property type="entry name" value="Amine oxidase catalytic domain"/>
    <property type="match status" value="1"/>
</dbReference>
<feature type="domain" description="Copper amine oxidase N2-terminal" evidence="18">
    <location>
        <begin position="20"/>
        <end position="82"/>
    </location>
</feature>
<dbReference type="Pfam" id="PF02728">
    <property type="entry name" value="Cu_amine_oxidN3"/>
    <property type="match status" value="1"/>
</dbReference>
<evidence type="ECO:0000256" key="11">
    <source>
        <dbReference type="ARBA" id="ARBA00023211"/>
    </source>
</evidence>
<dbReference type="Pfam" id="PF01179">
    <property type="entry name" value="Cu_amine_oxid"/>
    <property type="match status" value="1"/>
</dbReference>
<keyword evidence="9 15" id="KW-0186">Copper</keyword>
<dbReference type="InterPro" id="IPR049947">
    <property type="entry name" value="Cu_Am_Ox_Cu-bd"/>
</dbReference>
<dbReference type="Proteomes" id="UP000398389">
    <property type="component" value="Unassembled WGS sequence"/>
</dbReference>
<dbReference type="SUPFAM" id="SSF54416">
    <property type="entry name" value="Amine oxidase N-terminal region"/>
    <property type="match status" value="2"/>
</dbReference>
<dbReference type="EMBL" id="CABVLU010000004">
    <property type="protein sequence ID" value="VVT56424.1"/>
    <property type="molecule type" value="Genomic_DNA"/>
</dbReference>
<dbReference type="PANTHER" id="PTHR10638">
    <property type="entry name" value="COPPER AMINE OXIDASE"/>
    <property type="match status" value="1"/>
</dbReference>
<dbReference type="InterPro" id="IPR015802">
    <property type="entry name" value="Cu_amine_oxidase_N3"/>
</dbReference>
<comment type="cofactor">
    <cofactor evidence="3">
        <name>Zn(2+)</name>
        <dbReference type="ChEBI" id="CHEBI:29105"/>
    </cofactor>
</comment>
<feature type="region of interest" description="Disordered" evidence="16">
    <location>
        <begin position="1"/>
        <end position="22"/>
    </location>
</feature>
<dbReference type="FunFam" id="2.70.98.20:FF:000001">
    <property type="entry name" value="Amine oxidase"/>
    <property type="match status" value="1"/>
</dbReference>
<evidence type="ECO:0000256" key="9">
    <source>
        <dbReference type="ARBA" id="ARBA00023008"/>
    </source>
</evidence>
<comment type="cofactor">
    <cofactor evidence="2">
        <name>Mn(2+)</name>
        <dbReference type="ChEBI" id="CHEBI:29035"/>
    </cofactor>
</comment>
<keyword evidence="8 15" id="KW-0560">Oxidoreductase</keyword>
<dbReference type="Pfam" id="PF02727">
    <property type="entry name" value="Cu_amine_oxidN2"/>
    <property type="match status" value="1"/>
</dbReference>
<evidence type="ECO:0000259" key="19">
    <source>
        <dbReference type="Pfam" id="PF02728"/>
    </source>
</evidence>
<dbReference type="OrthoDB" id="5379943at2759"/>
<evidence type="ECO:0000313" key="20">
    <source>
        <dbReference type="EMBL" id="VVT56424.1"/>
    </source>
</evidence>
<evidence type="ECO:0000256" key="1">
    <source>
        <dbReference type="ARBA" id="ARBA00001935"/>
    </source>
</evidence>
<dbReference type="AlphaFoldDB" id="A0A5E8BY63"/>
<evidence type="ECO:0000256" key="13">
    <source>
        <dbReference type="PIRSR" id="PIRSR600269-50"/>
    </source>
</evidence>
<comment type="catalytic activity">
    <reaction evidence="12">
        <text>a primary methyl amine + O2 + H2O = an aldehyde + H2O2 + NH4(+)</text>
        <dbReference type="Rhea" id="RHEA:16153"/>
        <dbReference type="ChEBI" id="CHEBI:15377"/>
        <dbReference type="ChEBI" id="CHEBI:15379"/>
        <dbReference type="ChEBI" id="CHEBI:16240"/>
        <dbReference type="ChEBI" id="CHEBI:17478"/>
        <dbReference type="ChEBI" id="CHEBI:28938"/>
        <dbReference type="ChEBI" id="CHEBI:228804"/>
        <dbReference type="EC" id="1.4.3.21"/>
    </reaction>
</comment>
<evidence type="ECO:0000256" key="15">
    <source>
        <dbReference type="RuleBase" id="RU000672"/>
    </source>
</evidence>
<feature type="active site" description="Schiff-base intermediate with substrate; via topaquinone" evidence="13">
    <location>
        <position position="403"/>
    </location>
</feature>
<evidence type="ECO:0000256" key="12">
    <source>
        <dbReference type="ARBA" id="ARBA00048032"/>
    </source>
</evidence>
<evidence type="ECO:0000256" key="6">
    <source>
        <dbReference type="ARBA" id="ARBA00022723"/>
    </source>
</evidence>
<evidence type="ECO:0000256" key="10">
    <source>
        <dbReference type="ARBA" id="ARBA00023157"/>
    </source>
</evidence>
<dbReference type="InterPro" id="IPR015800">
    <property type="entry name" value="Cu_amine_oxidase_N2"/>
</dbReference>
<dbReference type="InterPro" id="IPR000269">
    <property type="entry name" value="Cu_amine_oxidase"/>
</dbReference>
<dbReference type="InterPro" id="IPR036460">
    <property type="entry name" value="Cu_amine_oxidase_C_sf"/>
</dbReference>
<evidence type="ECO:0000313" key="21">
    <source>
        <dbReference type="Proteomes" id="UP000398389"/>
    </source>
</evidence>
<keyword evidence="10" id="KW-1015">Disulfide bond</keyword>
<keyword evidence="21" id="KW-1185">Reference proteome</keyword>
<dbReference type="PROSITE" id="PS01165">
    <property type="entry name" value="COPPER_AMINE_OXID_2"/>
    <property type="match status" value="1"/>
</dbReference>
<keyword evidence="11" id="KW-0464">Manganese</keyword>
<evidence type="ECO:0000256" key="2">
    <source>
        <dbReference type="ARBA" id="ARBA00001936"/>
    </source>
</evidence>
<comment type="cofactor">
    <cofactor evidence="1">
        <name>Cu cation</name>
        <dbReference type="ChEBI" id="CHEBI:23378"/>
    </cofactor>
</comment>
<dbReference type="GO" id="GO:0005507">
    <property type="term" value="F:copper ion binding"/>
    <property type="evidence" value="ECO:0007669"/>
    <property type="project" value="InterPro"/>
</dbReference>
<evidence type="ECO:0000259" key="17">
    <source>
        <dbReference type="Pfam" id="PF01179"/>
    </source>
</evidence>
<keyword evidence="7 13" id="KW-0801">TPQ</keyword>
<feature type="domain" description="Copper amine oxidase N3-terminal" evidence="19">
    <location>
        <begin position="111"/>
        <end position="211"/>
    </location>
</feature>
<organism evidence="20 21">
    <name type="scientific">Magnusiomyces paraingens</name>
    <dbReference type="NCBI Taxonomy" id="2606893"/>
    <lineage>
        <taxon>Eukaryota</taxon>
        <taxon>Fungi</taxon>
        <taxon>Dikarya</taxon>
        <taxon>Ascomycota</taxon>
        <taxon>Saccharomycotina</taxon>
        <taxon>Dipodascomycetes</taxon>
        <taxon>Dipodascales</taxon>
        <taxon>Dipodascaceae</taxon>
        <taxon>Magnusiomyces</taxon>
    </lineage>
</organism>
<evidence type="ECO:0000256" key="16">
    <source>
        <dbReference type="SAM" id="MobiDB-lite"/>
    </source>
</evidence>
<evidence type="ECO:0000256" key="5">
    <source>
        <dbReference type="ARBA" id="ARBA00011738"/>
    </source>
</evidence>
<dbReference type="GO" id="GO:0009308">
    <property type="term" value="P:amine metabolic process"/>
    <property type="evidence" value="ECO:0007669"/>
    <property type="project" value="UniProtKB-UniRule"/>
</dbReference>
<accession>A0A5E8BY63</accession>
<dbReference type="EC" id="1.4.3.-" evidence="15"/>
<dbReference type="GO" id="GO:0008131">
    <property type="term" value="F:primary methylamine oxidase activity"/>
    <property type="evidence" value="ECO:0007669"/>
    <property type="project" value="UniProtKB-EC"/>
</dbReference>
<feature type="modified residue" description="2',4',5'-topaquinone" evidence="14">
    <location>
        <position position="403"/>
    </location>
</feature>
<comment type="similarity">
    <text evidence="4 15">Belongs to the copper/topaquinone oxidase family.</text>
</comment>
<dbReference type="FunFam" id="3.10.450.40:FF:000014">
    <property type="entry name" value="Peroxisomal primary amine oxidase"/>
    <property type="match status" value="1"/>
</dbReference>
<dbReference type="GO" id="GO:0048038">
    <property type="term" value="F:quinone binding"/>
    <property type="evidence" value="ECO:0007669"/>
    <property type="project" value="InterPro"/>
</dbReference>
<protein>
    <recommendedName>
        <fullName evidence="15">Amine oxidase</fullName>
        <ecNumber evidence="15">1.4.3.-</ecNumber>
    </recommendedName>
</protein>
<dbReference type="PANTHER" id="PTHR10638:SF86">
    <property type="entry name" value="COPPER AMINE OXIDASE 1-RELATED"/>
    <property type="match status" value="1"/>
</dbReference>